<keyword evidence="1" id="KW-0472">Membrane</keyword>
<name>A0ABV0FWJ5_9BURK</name>
<protein>
    <submittedName>
        <fullName evidence="2">AzlD domain-containing protein</fullName>
    </submittedName>
</protein>
<evidence type="ECO:0000313" key="2">
    <source>
        <dbReference type="EMBL" id="MEO3690280.1"/>
    </source>
</evidence>
<evidence type="ECO:0000313" key="3">
    <source>
        <dbReference type="Proteomes" id="UP001495147"/>
    </source>
</evidence>
<proteinExistence type="predicted"/>
<feature type="transmembrane region" description="Helical" evidence="1">
    <location>
        <begin position="6"/>
        <end position="30"/>
    </location>
</feature>
<dbReference type="RefSeq" id="WP_347703112.1">
    <property type="nucleotide sequence ID" value="NZ_JBDPZD010000001.1"/>
</dbReference>
<keyword evidence="3" id="KW-1185">Reference proteome</keyword>
<dbReference type="Pfam" id="PF05437">
    <property type="entry name" value="AzlD"/>
    <property type="match status" value="1"/>
</dbReference>
<gene>
    <name evidence="2" type="ORF">ABDJ85_02310</name>
</gene>
<reference evidence="2 3" key="1">
    <citation type="submission" date="2024-05" db="EMBL/GenBank/DDBJ databases">
        <title>Roseateles sp. DJS-2-20 16S ribosomal RNA gene Genome sequencing and assembly.</title>
        <authorList>
            <person name="Woo H."/>
        </authorList>
    </citation>
    <scope>NUCLEOTIDE SEQUENCE [LARGE SCALE GENOMIC DNA]</scope>
    <source>
        <strain evidence="2 3">DJS-2-20</strain>
    </source>
</reference>
<dbReference type="Proteomes" id="UP001495147">
    <property type="component" value="Unassembled WGS sequence"/>
</dbReference>
<dbReference type="InterPro" id="IPR008407">
    <property type="entry name" value="Brnchd-chn_aa_trnsp_AzlD"/>
</dbReference>
<keyword evidence="1" id="KW-0812">Transmembrane</keyword>
<dbReference type="EMBL" id="JBDPZD010000001">
    <property type="protein sequence ID" value="MEO3690280.1"/>
    <property type="molecule type" value="Genomic_DNA"/>
</dbReference>
<evidence type="ECO:0000256" key="1">
    <source>
        <dbReference type="SAM" id="Phobius"/>
    </source>
</evidence>
<comment type="caution">
    <text evidence="2">The sequence shown here is derived from an EMBL/GenBank/DDBJ whole genome shotgun (WGS) entry which is preliminary data.</text>
</comment>
<organism evidence="2 3">
    <name type="scientific">Roseateles paludis</name>
    <dbReference type="NCBI Taxonomy" id="3145238"/>
    <lineage>
        <taxon>Bacteria</taxon>
        <taxon>Pseudomonadati</taxon>
        <taxon>Pseudomonadota</taxon>
        <taxon>Betaproteobacteria</taxon>
        <taxon>Burkholderiales</taxon>
        <taxon>Sphaerotilaceae</taxon>
        <taxon>Roseateles</taxon>
    </lineage>
</organism>
<sequence>MTDRELYVWVAIAGLAVVSVITRGFFLIPSRPWPLPPWLRDALKVAPLAALVAVVAPEIFMTQGEVITTWQDARWPAALVATAAYYLWRRDILLTIVIGMAVMLCLRLGVGW</sequence>
<feature type="transmembrane region" description="Helical" evidence="1">
    <location>
        <begin position="92"/>
        <end position="110"/>
    </location>
</feature>
<keyword evidence="1" id="KW-1133">Transmembrane helix</keyword>
<accession>A0ABV0FWJ5</accession>